<feature type="region of interest" description="Disordered" evidence="1">
    <location>
        <begin position="190"/>
        <end position="217"/>
    </location>
</feature>
<accession>A0A2P4YNG7</accession>
<feature type="region of interest" description="Disordered" evidence="1">
    <location>
        <begin position="40"/>
        <end position="77"/>
    </location>
</feature>
<feature type="compositionally biased region" description="Polar residues" evidence="1">
    <location>
        <begin position="204"/>
        <end position="217"/>
    </location>
</feature>
<evidence type="ECO:0000256" key="1">
    <source>
        <dbReference type="SAM" id="MobiDB-lite"/>
    </source>
</evidence>
<dbReference type="OrthoDB" id="138645at2759"/>
<sequence length="217" mass="22824">MTKGTNTLREDSPATAKGSPHAGISAASFADSADSAIAMTMDATADGSRSVQFEEEDAQGHASDEEKDDEDYEEKAELGYVKTTAELLGEVGELSLQVGRMGVPRPVERNLSAEFGEDADDEDQGVAQGERPPLVPRATRNADTPTANKVLAQLGGEMMRDIIRPSPIGAGEMAIIGAFAGWTNGAVRHRGSGRDDNIAVKSNGLPSYQSAESVDSK</sequence>
<evidence type="ECO:0000313" key="3">
    <source>
        <dbReference type="Proteomes" id="UP000237271"/>
    </source>
</evidence>
<dbReference type="Proteomes" id="UP000237271">
    <property type="component" value="Unassembled WGS sequence"/>
</dbReference>
<feature type="compositionally biased region" description="Acidic residues" evidence="1">
    <location>
        <begin position="65"/>
        <end position="74"/>
    </location>
</feature>
<feature type="compositionally biased region" description="Acidic residues" evidence="1">
    <location>
        <begin position="115"/>
        <end position="124"/>
    </location>
</feature>
<reference evidence="2 3" key="1">
    <citation type="journal article" date="2017" name="Genome Biol. Evol.">
        <title>Phytophthora megakarya and P. palmivora, closely related causal agents of cacao black pod rot, underwent increases in genome sizes and gene numbers by different mechanisms.</title>
        <authorList>
            <person name="Ali S.S."/>
            <person name="Shao J."/>
            <person name="Lary D.J."/>
            <person name="Kronmiller B."/>
            <person name="Shen D."/>
            <person name="Strem M.D."/>
            <person name="Amoako-Attah I."/>
            <person name="Akrofi A.Y."/>
            <person name="Begoude B.A."/>
            <person name="Ten Hoopen G.M."/>
            <person name="Coulibaly K."/>
            <person name="Kebe B.I."/>
            <person name="Melnick R.L."/>
            <person name="Guiltinan M.J."/>
            <person name="Tyler B.M."/>
            <person name="Meinhardt L.W."/>
            <person name="Bailey B.A."/>
        </authorList>
    </citation>
    <scope>NUCLEOTIDE SEQUENCE [LARGE SCALE GENOMIC DNA]</scope>
    <source>
        <strain evidence="3">sbr112.9</strain>
    </source>
</reference>
<name>A0A2P4YNG7_9STRA</name>
<organism evidence="2 3">
    <name type="scientific">Phytophthora palmivora</name>
    <dbReference type="NCBI Taxonomy" id="4796"/>
    <lineage>
        <taxon>Eukaryota</taxon>
        <taxon>Sar</taxon>
        <taxon>Stramenopiles</taxon>
        <taxon>Oomycota</taxon>
        <taxon>Peronosporomycetes</taxon>
        <taxon>Peronosporales</taxon>
        <taxon>Peronosporaceae</taxon>
        <taxon>Phytophthora</taxon>
    </lineage>
</organism>
<proteinExistence type="predicted"/>
<evidence type="ECO:0000313" key="2">
    <source>
        <dbReference type="EMBL" id="POM79355.1"/>
    </source>
</evidence>
<keyword evidence="3" id="KW-1185">Reference proteome</keyword>
<feature type="region of interest" description="Disordered" evidence="1">
    <location>
        <begin position="1"/>
        <end position="24"/>
    </location>
</feature>
<gene>
    <name evidence="2" type="ORF">PHPALM_2999</name>
</gene>
<feature type="region of interest" description="Disordered" evidence="1">
    <location>
        <begin position="109"/>
        <end position="146"/>
    </location>
</feature>
<protein>
    <submittedName>
        <fullName evidence="2">Uncharacterized protein</fullName>
    </submittedName>
</protein>
<comment type="caution">
    <text evidence="2">The sequence shown here is derived from an EMBL/GenBank/DDBJ whole genome shotgun (WGS) entry which is preliminary data.</text>
</comment>
<dbReference type="AlphaFoldDB" id="A0A2P4YNG7"/>
<dbReference type="EMBL" id="NCKW01001740">
    <property type="protein sequence ID" value="POM79355.1"/>
    <property type="molecule type" value="Genomic_DNA"/>
</dbReference>